<dbReference type="InterPro" id="IPR011990">
    <property type="entry name" value="TPR-like_helical_dom_sf"/>
</dbReference>
<dbReference type="RefSeq" id="WP_203932682.1">
    <property type="nucleotide sequence ID" value="NZ_BOPH01000105.1"/>
</dbReference>
<dbReference type="Proteomes" id="UP000635606">
    <property type="component" value="Unassembled WGS sequence"/>
</dbReference>
<protein>
    <recommendedName>
        <fullName evidence="3">Tetratricopeptide repeat protein</fullName>
    </recommendedName>
</protein>
<evidence type="ECO:0000313" key="2">
    <source>
        <dbReference type="Proteomes" id="UP000635606"/>
    </source>
</evidence>
<keyword evidence="2" id="KW-1185">Reference proteome</keyword>
<dbReference type="SUPFAM" id="SSF48452">
    <property type="entry name" value="TPR-like"/>
    <property type="match status" value="1"/>
</dbReference>
<dbReference type="EMBL" id="BOPH01000105">
    <property type="protein sequence ID" value="GIJ72852.1"/>
    <property type="molecule type" value="Genomic_DNA"/>
</dbReference>
<dbReference type="Gene3D" id="1.25.40.10">
    <property type="entry name" value="Tetratricopeptide repeat domain"/>
    <property type="match status" value="1"/>
</dbReference>
<sequence>MVGSGPEDRVVCPVCGLPGRPIMYGHPNERGAAKAPAGRIVLGGCVILPRTADYMCPRFHGWRTGAPPPAGPESPELAASRRYAAGDLDGAERAYRELLDASIVERGERDPNTRALRHTLAIVLATAGRADEAAAAYAPLRPPSTDEEIAARIEERYRRAGLSWQPPQR</sequence>
<evidence type="ECO:0000313" key="1">
    <source>
        <dbReference type="EMBL" id="GIJ72852.1"/>
    </source>
</evidence>
<gene>
    <name evidence="1" type="ORF">Voc01_077690</name>
</gene>
<name>A0A8J4EI40_9ACTN</name>
<accession>A0A8J4EI40</accession>
<dbReference type="AlphaFoldDB" id="A0A8J4EI40"/>
<proteinExistence type="predicted"/>
<organism evidence="1 2">
    <name type="scientific">Virgisporangium ochraceum</name>
    <dbReference type="NCBI Taxonomy" id="65505"/>
    <lineage>
        <taxon>Bacteria</taxon>
        <taxon>Bacillati</taxon>
        <taxon>Actinomycetota</taxon>
        <taxon>Actinomycetes</taxon>
        <taxon>Micromonosporales</taxon>
        <taxon>Micromonosporaceae</taxon>
        <taxon>Virgisporangium</taxon>
    </lineage>
</organism>
<comment type="caution">
    <text evidence="1">The sequence shown here is derived from an EMBL/GenBank/DDBJ whole genome shotgun (WGS) entry which is preliminary data.</text>
</comment>
<reference evidence="1" key="1">
    <citation type="submission" date="2021-01" db="EMBL/GenBank/DDBJ databases">
        <title>Whole genome shotgun sequence of Virgisporangium ochraceum NBRC 16418.</title>
        <authorList>
            <person name="Komaki H."/>
            <person name="Tamura T."/>
        </authorList>
    </citation>
    <scope>NUCLEOTIDE SEQUENCE</scope>
    <source>
        <strain evidence="1">NBRC 16418</strain>
    </source>
</reference>
<evidence type="ECO:0008006" key="3">
    <source>
        <dbReference type="Google" id="ProtNLM"/>
    </source>
</evidence>